<dbReference type="AlphaFoldDB" id="A0A3P1V6M5"/>
<keyword evidence="5 6" id="KW-0472">Membrane</keyword>
<dbReference type="EMBL" id="RQZA01000012">
    <property type="protein sequence ID" value="RRD29799.1"/>
    <property type="molecule type" value="Genomic_DNA"/>
</dbReference>
<dbReference type="GO" id="GO:0015093">
    <property type="term" value="F:ferrous iron transmembrane transporter activity"/>
    <property type="evidence" value="ECO:0007669"/>
    <property type="project" value="TreeGrafter"/>
</dbReference>
<feature type="transmembrane region" description="Helical" evidence="6">
    <location>
        <begin position="420"/>
        <end position="439"/>
    </location>
</feature>
<feature type="transmembrane region" description="Helical" evidence="6">
    <location>
        <begin position="344"/>
        <end position="368"/>
    </location>
</feature>
<name>A0A3P1V6M5_9STRE</name>
<dbReference type="GO" id="GO:0033573">
    <property type="term" value="C:high-affinity iron permease complex"/>
    <property type="evidence" value="ECO:0007669"/>
    <property type="project" value="InterPro"/>
</dbReference>
<feature type="transmembrane region" description="Helical" evidence="6">
    <location>
        <begin position="490"/>
        <end position="513"/>
    </location>
</feature>
<dbReference type="Proteomes" id="UP000281771">
    <property type="component" value="Unassembled WGS sequence"/>
</dbReference>
<dbReference type="PANTHER" id="PTHR31632:SF2">
    <property type="entry name" value="PLASMA MEMBRANE IRON PERMEASE"/>
    <property type="match status" value="1"/>
</dbReference>
<dbReference type="RefSeq" id="WP_124777862.1">
    <property type="nucleotide sequence ID" value="NZ_RQZA01000012.1"/>
</dbReference>
<evidence type="ECO:0000256" key="1">
    <source>
        <dbReference type="ARBA" id="ARBA00004141"/>
    </source>
</evidence>
<organism evidence="7 8">
    <name type="scientific">Streptococcus minor</name>
    <dbReference type="NCBI Taxonomy" id="229549"/>
    <lineage>
        <taxon>Bacteria</taxon>
        <taxon>Bacillati</taxon>
        <taxon>Bacillota</taxon>
        <taxon>Bacilli</taxon>
        <taxon>Lactobacillales</taxon>
        <taxon>Streptococcaceae</taxon>
        <taxon>Streptococcus</taxon>
    </lineage>
</organism>
<keyword evidence="8" id="KW-1185">Reference proteome</keyword>
<sequence length="565" mass="63316">MVKAFLNRHAVLFVLVLLTLLFAQPVLASNEYSSLFVKITDATLALEDNNQELALEYLSAIEDEFAQVANSNSEAGKNVQKAISDAKILSKEKLVAISSALMAFDAEQHPVDEEAEKERLWTRLKPEFQRFQEALNSKEQETLRQAYKQLNTTWTRVEGVVRKDSAHYGNIETNLSFLRSAIEATPFDIDFVVSQFDSLEQAVQDFLEGRTLATSNQQYSLEDGVSLLQSALTHFQKGDAVNGSASMREFITIWPIIEGDVSTRNPSLYTRIESEAPIIMVKGVEQESQETLSELIQGLSAIDITAMYHFGDAALILLREGFEALLIVFALISSIKAAKQRKGLPWIYGGAVVGLLLSIVTAILLQALFPVMTSGANREILEGFVGIIAVIMMLFVGIWLHGKSNVTKWNAYMDKQMKMATSTGNFFSLFLLSFLAVFREGAETILFYAGMMPRIEWNQLLLGIGIAVLILAISALLFTKMARRFVAYKMFFWMSWMIYGLAFKMLGVSIHALQLTALLPSHYIHGLKAIDVIGFYPTWESALPQALFLAIVVFVTWRQRNEDYK</sequence>
<comment type="subcellular location">
    <subcellularLocation>
        <location evidence="1">Membrane</location>
        <topology evidence="1">Multi-pass membrane protein</topology>
    </subcellularLocation>
</comment>
<feature type="transmembrane region" description="Helical" evidence="6">
    <location>
        <begin position="313"/>
        <end position="332"/>
    </location>
</feature>
<accession>A0A3P1V6M5</accession>
<dbReference type="Pfam" id="PF03239">
    <property type="entry name" value="FTR1"/>
    <property type="match status" value="1"/>
</dbReference>
<protein>
    <submittedName>
        <fullName evidence="7">FTR1 family iron permease</fullName>
    </submittedName>
</protein>
<keyword evidence="3 6" id="KW-0812">Transmembrane</keyword>
<evidence type="ECO:0000313" key="8">
    <source>
        <dbReference type="Proteomes" id="UP000281771"/>
    </source>
</evidence>
<feature type="transmembrane region" description="Helical" evidence="6">
    <location>
        <begin position="380"/>
        <end position="400"/>
    </location>
</feature>
<dbReference type="STRING" id="1123309.GCA_000377005_00217"/>
<reference evidence="7 8" key="1">
    <citation type="submission" date="2018-11" db="EMBL/GenBank/DDBJ databases">
        <title>Genomes From Bacteria Associated with the Canine Oral Cavity: a Test Case for Automated Genome-Based Taxonomic Assignment.</title>
        <authorList>
            <person name="Coil D.A."/>
            <person name="Jospin G."/>
            <person name="Darling A.E."/>
            <person name="Wallis C."/>
            <person name="Davis I.J."/>
            <person name="Harris S."/>
            <person name="Eisen J.A."/>
            <person name="Holcombe L.J."/>
            <person name="O'Flynn C."/>
        </authorList>
    </citation>
    <scope>NUCLEOTIDE SEQUENCE [LARGE SCALE GENOMIC DNA]</scope>
    <source>
        <strain evidence="7 8">OH4621_COT-116</strain>
    </source>
</reference>
<gene>
    <name evidence="7" type="ORF">EII38_09170</name>
</gene>
<comment type="caution">
    <text evidence="7">The sequence shown here is derived from an EMBL/GenBank/DDBJ whole genome shotgun (WGS) entry which is preliminary data.</text>
</comment>
<feature type="transmembrane region" description="Helical" evidence="6">
    <location>
        <begin position="533"/>
        <end position="557"/>
    </location>
</feature>
<evidence type="ECO:0000256" key="4">
    <source>
        <dbReference type="ARBA" id="ARBA00022989"/>
    </source>
</evidence>
<dbReference type="InterPro" id="IPR004923">
    <property type="entry name" value="FTR1/Fip1/EfeU"/>
</dbReference>
<dbReference type="PANTHER" id="PTHR31632">
    <property type="entry name" value="IRON TRANSPORTER FTH1"/>
    <property type="match status" value="1"/>
</dbReference>
<feature type="transmembrane region" description="Helical" evidence="6">
    <location>
        <begin position="459"/>
        <end position="478"/>
    </location>
</feature>
<evidence type="ECO:0000256" key="6">
    <source>
        <dbReference type="SAM" id="Phobius"/>
    </source>
</evidence>
<evidence type="ECO:0000256" key="3">
    <source>
        <dbReference type="ARBA" id="ARBA00022692"/>
    </source>
</evidence>
<keyword evidence="4 6" id="KW-1133">Transmembrane helix</keyword>
<evidence type="ECO:0000313" key="7">
    <source>
        <dbReference type="EMBL" id="RRD29799.1"/>
    </source>
</evidence>
<evidence type="ECO:0000256" key="2">
    <source>
        <dbReference type="ARBA" id="ARBA00008333"/>
    </source>
</evidence>
<comment type="similarity">
    <text evidence="2">Belongs to the oxidase-dependent Fe transporter (OFeT) (TC 9.A.10.1) family.</text>
</comment>
<proteinExistence type="inferred from homology"/>
<evidence type="ECO:0000256" key="5">
    <source>
        <dbReference type="ARBA" id="ARBA00023136"/>
    </source>
</evidence>